<keyword evidence="1" id="KW-0812">Transmembrane</keyword>
<reference evidence="2" key="1">
    <citation type="submission" date="2022-08" db="EMBL/GenBank/DDBJ databases">
        <authorList>
            <person name="Zhang D."/>
        </authorList>
    </citation>
    <scope>NUCLEOTIDE SEQUENCE</scope>
    <source>
        <strain evidence="2">XJ19-11</strain>
    </source>
</reference>
<feature type="transmembrane region" description="Helical" evidence="1">
    <location>
        <begin position="90"/>
        <end position="107"/>
    </location>
</feature>
<feature type="transmembrane region" description="Helical" evidence="1">
    <location>
        <begin position="128"/>
        <end position="148"/>
    </location>
</feature>
<dbReference type="EMBL" id="JANSUY010000007">
    <property type="protein sequence ID" value="MCR9015465.1"/>
    <property type="molecule type" value="Genomic_DNA"/>
</dbReference>
<keyword evidence="1" id="KW-1133">Transmembrane helix</keyword>
<feature type="transmembrane region" description="Helical" evidence="1">
    <location>
        <begin position="243"/>
        <end position="261"/>
    </location>
</feature>
<feature type="transmembrane region" description="Helical" evidence="1">
    <location>
        <begin position="57"/>
        <end position="78"/>
    </location>
</feature>
<feature type="transmembrane region" description="Helical" evidence="1">
    <location>
        <begin position="399"/>
        <end position="414"/>
    </location>
</feature>
<evidence type="ECO:0000313" key="3">
    <source>
        <dbReference type="Proteomes" id="UP001142175"/>
    </source>
</evidence>
<accession>A0A9X2P835</accession>
<keyword evidence="3" id="KW-1185">Reference proteome</keyword>
<feature type="transmembrane region" description="Helical" evidence="1">
    <location>
        <begin position="29"/>
        <end position="45"/>
    </location>
</feature>
<feature type="transmembrane region" description="Helical" evidence="1">
    <location>
        <begin position="192"/>
        <end position="209"/>
    </location>
</feature>
<feature type="transmembrane region" description="Helical" evidence="1">
    <location>
        <begin position="7"/>
        <end position="23"/>
    </location>
</feature>
<evidence type="ECO:0000256" key="1">
    <source>
        <dbReference type="SAM" id="Phobius"/>
    </source>
</evidence>
<dbReference type="AlphaFoldDB" id="A0A9X2P835"/>
<gene>
    <name evidence="2" type="ORF">NU887_10490</name>
</gene>
<proteinExistence type="predicted"/>
<dbReference type="Proteomes" id="UP001142175">
    <property type="component" value="Unassembled WGS sequence"/>
</dbReference>
<protein>
    <submittedName>
        <fullName evidence="2">Oligosaccharide repeat unit polymerase</fullName>
    </submittedName>
</protein>
<dbReference type="RefSeq" id="WP_258423321.1">
    <property type="nucleotide sequence ID" value="NZ_JANSUY010000007.1"/>
</dbReference>
<comment type="caution">
    <text evidence="2">The sequence shown here is derived from an EMBL/GenBank/DDBJ whole genome shotgun (WGS) entry which is preliminary data.</text>
</comment>
<feature type="transmembrane region" description="Helical" evidence="1">
    <location>
        <begin position="168"/>
        <end position="185"/>
    </location>
</feature>
<name>A0A9X2P835_9BACT</name>
<feature type="transmembrane region" description="Helical" evidence="1">
    <location>
        <begin position="420"/>
        <end position="438"/>
    </location>
</feature>
<feature type="transmembrane region" description="Helical" evidence="1">
    <location>
        <begin position="368"/>
        <end position="387"/>
    </location>
</feature>
<evidence type="ECO:0000313" key="2">
    <source>
        <dbReference type="EMBL" id="MCR9015465.1"/>
    </source>
</evidence>
<sequence>MVGTKKILVIVVTFLFALNYIWFGFDAFSGFFLFFIISSVFFNLVTKTNSLFLIIMIYFYLWLLWGNLTYNIFSTIWIIDGDIVMVNNMYSLFIFTFSILGFLFVKNQESLFEKSKFELDWDFSLKKAIFFTKILIGLHLVFFLPNISLGIEENYSDFSQNIALRVPFINRLIYIYPIFLILTYLRFQKNELSLKWLIWNIFISSLVLTLTGSRFLLMTTMICLFFIHIILLKRLEKKLNPKLILYGGIFVGLIYFIVPLLRASTVTESNQTELANEYFVIFTKFGGEFRDGVWSTKALSEASKELISNHYLETVFFPLFPKPLISLLGLDYNIVFEMTSSVIMANSIDVEVKGIRIGGVLELFYWNGYLGVIIGSILLFIISNIAIKQLYGNNSVSSIAMYSYLLILPFYFSFAQSNLLFTPLISFYLLFLIIYFFSKNKNEKSIILDA</sequence>
<keyword evidence="1" id="KW-0472">Membrane</keyword>
<organism evidence="2 3">
    <name type="scientific">Aquiflexum gelatinilyticum</name>
    <dbReference type="NCBI Taxonomy" id="2961943"/>
    <lineage>
        <taxon>Bacteria</taxon>
        <taxon>Pseudomonadati</taxon>
        <taxon>Bacteroidota</taxon>
        <taxon>Cytophagia</taxon>
        <taxon>Cytophagales</taxon>
        <taxon>Cyclobacteriaceae</taxon>
        <taxon>Aquiflexum</taxon>
    </lineage>
</organism>
<feature type="transmembrane region" description="Helical" evidence="1">
    <location>
        <begin position="215"/>
        <end position="231"/>
    </location>
</feature>